<dbReference type="eggNOG" id="COG1574">
    <property type="taxonomic scope" value="Bacteria"/>
</dbReference>
<evidence type="ECO:0000259" key="1">
    <source>
        <dbReference type="Pfam" id="PF07969"/>
    </source>
</evidence>
<organism evidence="2 3">
    <name type="scientific">Pontibacillus halophilus JSM 076056 = DSM 19796</name>
    <dbReference type="NCBI Taxonomy" id="1385510"/>
    <lineage>
        <taxon>Bacteria</taxon>
        <taxon>Bacillati</taxon>
        <taxon>Bacillota</taxon>
        <taxon>Bacilli</taxon>
        <taxon>Bacillales</taxon>
        <taxon>Bacillaceae</taxon>
        <taxon>Pontibacillus</taxon>
    </lineage>
</organism>
<dbReference type="Gene3D" id="3.10.310.70">
    <property type="match status" value="1"/>
</dbReference>
<dbReference type="EMBL" id="AVPE01000007">
    <property type="protein sequence ID" value="KGX92257.1"/>
    <property type="molecule type" value="Genomic_DNA"/>
</dbReference>
<dbReference type="CDD" id="cd01300">
    <property type="entry name" value="YtcJ_like"/>
    <property type="match status" value="1"/>
</dbReference>
<dbReference type="RefSeq" id="WP_026799615.1">
    <property type="nucleotide sequence ID" value="NZ_AULI01000002.1"/>
</dbReference>
<comment type="caution">
    <text evidence="2">The sequence shown here is derived from an EMBL/GenBank/DDBJ whole genome shotgun (WGS) entry which is preliminary data.</text>
</comment>
<dbReference type="STRING" id="1385510.GCA_000425205_00853"/>
<reference evidence="2 3" key="1">
    <citation type="submission" date="2013-08" db="EMBL/GenBank/DDBJ databases">
        <authorList>
            <person name="Huang J."/>
            <person name="Wang G."/>
        </authorList>
    </citation>
    <scope>NUCLEOTIDE SEQUENCE [LARGE SCALE GENOMIC DNA]</scope>
    <source>
        <strain evidence="2 3">JSM 076056</strain>
    </source>
</reference>
<dbReference type="Proteomes" id="UP000030528">
    <property type="component" value="Unassembled WGS sequence"/>
</dbReference>
<evidence type="ECO:0000313" key="2">
    <source>
        <dbReference type="EMBL" id="KGX92257.1"/>
    </source>
</evidence>
<feature type="domain" description="Amidohydrolase 3" evidence="1">
    <location>
        <begin position="49"/>
        <end position="530"/>
    </location>
</feature>
<dbReference type="PANTHER" id="PTHR22642:SF2">
    <property type="entry name" value="PROTEIN LONG AFTER FAR-RED 3"/>
    <property type="match status" value="1"/>
</dbReference>
<dbReference type="InterPro" id="IPR033932">
    <property type="entry name" value="YtcJ-like"/>
</dbReference>
<dbReference type="PANTHER" id="PTHR22642">
    <property type="entry name" value="IMIDAZOLONEPROPIONASE"/>
    <property type="match status" value="1"/>
</dbReference>
<dbReference type="GO" id="GO:0016810">
    <property type="term" value="F:hydrolase activity, acting on carbon-nitrogen (but not peptide) bonds"/>
    <property type="evidence" value="ECO:0007669"/>
    <property type="project" value="InterPro"/>
</dbReference>
<gene>
    <name evidence="2" type="ORF">N781_18385</name>
</gene>
<dbReference type="InterPro" id="IPR011059">
    <property type="entry name" value="Metal-dep_hydrolase_composite"/>
</dbReference>
<accession>A0A0A5I8U1</accession>
<dbReference type="AlphaFoldDB" id="A0A0A5I8U1"/>
<protein>
    <submittedName>
        <fullName evidence="2">Amidohydrolase</fullName>
    </submittedName>
</protein>
<dbReference type="OrthoDB" id="9767366at2"/>
<keyword evidence="2" id="KW-0378">Hydrolase</keyword>
<keyword evidence="3" id="KW-1185">Reference proteome</keyword>
<dbReference type="Gene3D" id="3.20.20.140">
    <property type="entry name" value="Metal-dependent hydrolases"/>
    <property type="match status" value="1"/>
</dbReference>
<sequence>MQTVYYGGSILTMEGEDMYVEALLVEGGVIRKRGSLDSINDVVDGPVEYVNLEGQTLMPSFIDPHSHAFYVGPVSQMADLSECESFENVVETLQAYIKENSLSTDDTVIGFGYDPTVMKEGLHPTKEVLDRVSSNPIFVMHASAHMGCANQAALDIAGIGASTEELEGGTIGRVEGSMEPNGYLEETNMMVMQQALTNGNNMGQIAMSTFEDGQHLYIRNGITTVQDGASTKDTIQLGKALASAGELEVDVVAYPLMDDNSRELVKENKEYVNQYHNRYKIGGYKTFLDGTPQGKTAWLSEPYEGEDSYCGIAWYKDEVVEGQALEAVKDGMQLLTHCNGDRAADQLLNSYEKAVVDTGVTEDLRPVMIHCQTTREDQLDRMAELSMIPSIFVDHTYYWGDVHVKNLGKERGERISPARTAFDKGLVVNFHQDAPVVKPNMLQTIWSAVNRVSRTGAIIGESERVTVYEALKAVTINAAYMYKEEGLKGTLEEGKLADLVILNQNPLKVNPMSIKDITVTQTIKEGKTLYKVGQGDR</sequence>
<dbReference type="SUPFAM" id="SSF51338">
    <property type="entry name" value="Composite domain of metallo-dependent hydrolases"/>
    <property type="match status" value="1"/>
</dbReference>
<dbReference type="SUPFAM" id="SSF51556">
    <property type="entry name" value="Metallo-dependent hydrolases"/>
    <property type="match status" value="1"/>
</dbReference>
<dbReference type="Gene3D" id="2.30.40.10">
    <property type="entry name" value="Urease, subunit C, domain 1"/>
    <property type="match status" value="1"/>
</dbReference>
<dbReference type="Pfam" id="PF07969">
    <property type="entry name" value="Amidohydro_3"/>
    <property type="match status" value="1"/>
</dbReference>
<dbReference type="InterPro" id="IPR032466">
    <property type="entry name" value="Metal_Hydrolase"/>
</dbReference>
<proteinExistence type="predicted"/>
<name>A0A0A5I8U1_9BACI</name>
<dbReference type="InterPro" id="IPR013108">
    <property type="entry name" value="Amidohydro_3"/>
</dbReference>
<evidence type="ECO:0000313" key="3">
    <source>
        <dbReference type="Proteomes" id="UP000030528"/>
    </source>
</evidence>